<dbReference type="AlphaFoldDB" id="A0A0F9HP20"/>
<dbReference type="SUPFAM" id="SSF53335">
    <property type="entry name" value="S-adenosyl-L-methionine-dependent methyltransferases"/>
    <property type="match status" value="1"/>
</dbReference>
<evidence type="ECO:0000259" key="1">
    <source>
        <dbReference type="Pfam" id="PF05050"/>
    </source>
</evidence>
<dbReference type="PANTHER" id="PTHR34203">
    <property type="entry name" value="METHYLTRANSFERASE, FKBM FAMILY PROTEIN"/>
    <property type="match status" value="1"/>
</dbReference>
<reference evidence="2" key="1">
    <citation type="journal article" date="2015" name="Nature">
        <title>Complex archaea that bridge the gap between prokaryotes and eukaryotes.</title>
        <authorList>
            <person name="Spang A."/>
            <person name="Saw J.H."/>
            <person name="Jorgensen S.L."/>
            <person name="Zaremba-Niedzwiedzka K."/>
            <person name="Martijn J."/>
            <person name="Lind A.E."/>
            <person name="van Eijk R."/>
            <person name="Schleper C."/>
            <person name="Guy L."/>
            <person name="Ettema T.J."/>
        </authorList>
    </citation>
    <scope>NUCLEOTIDE SEQUENCE</scope>
</reference>
<organism evidence="2">
    <name type="scientific">marine sediment metagenome</name>
    <dbReference type="NCBI Taxonomy" id="412755"/>
    <lineage>
        <taxon>unclassified sequences</taxon>
        <taxon>metagenomes</taxon>
        <taxon>ecological metagenomes</taxon>
    </lineage>
</organism>
<sequence>MLKFLKRKFEKFQVQVFRKFIIKFYEIYMNLNRFRLKIVKIDGITYHLDLNELCDRNIYFLSYQDKYVHNSIIKLCKNGMVALDIGANIGAYTFIMAQLVGKKGQVIAFEPTSWAFSKLKKNMELNNFNNIILNRIALSNETKTEKRHFISSWLVKGGQNPFSKSDDIIQFITLDDYLLKNGILKVDFIKLDVDGFELKVLQGATKTLKECKPIIILETCIQSPNLRVEDIFYYLIDYGYVFYSIVNLKKINSFNKLINSIYNRSTLDVIASTEPLK</sequence>
<dbReference type="NCBIfam" id="TIGR01444">
    <property type="entry name" value="fkbM_fam"/>
    <property type="match status" value="1"/>
</dbReference>
<dbReference type="PANTHER" id="PTHR34203:SF15">
    <property type="entry name" value="SLL1173 PROTEIN"/>
    <property type="match status" value="1"/>
</dbReference>
<protein>
    <recommendedName>
        <fullName evidence="1">Methyltransferase FkbM domain-containing protein</fullName>
    </recommendedName>
</protein>
<dbReference type="InterPro" id="IPR029063">
    <property type="entry name" value="SAM-dependent_MTases_sf"/>
</dbReference>
<feature type="domain" description="Methyltransferase FkbM" evidence="1">
    <location>
        <begin position="84"/>
        <end position="241"/>
    </location>
</feature>
<name>A0A0F9HP20_9ZZZZ</name>
<evidence type="ECO:0000313" key="2">
    <source>
        <dbReference type="EMBL" id="KKM05002.1"/>
    </source>
</evidence>
<accession>A0A0F9HP20</accession>
<dbReference type="EMBL" id="LAZR01016325">
    <property type="protein sequence ID" value="KKM05002.1"/>
    <property type="molecule type" value="Genomic_DNA"/>
</dbReference>
<dbReference type="InterPro" id="IPR052514">
    <property type="entry name" value="SAM-dependent_MTase"/>
</dbReference>
<proteinExistence type="predicted"/>
<comment type="caution">
    <text evidence="2">The sequence shown here is derived from an EMBL/GenBank/DDBJ whole genome shotgun (WGS) entry which is preliminary data.</text>
</comment>
<dbReference type="InterPro" id="IPR006342">
    <property type="entry name" value="FkbM_mtfrase"/>
</dbReference>
<gene>
    <name evidence="2" type="ORF">LCGC14_1758500</name>
</gene>
<dbReference type="Gene3D" id="3.40.50.150">
    <property type="entry name" value="Vaccinia Virus protein VP39"/>
    <property type="match status" value="1"/>
</dbReference>
<dbReference type="Pfam" id="PF05050">
    <property type="entry name" value="Methyltransf_21"/>
    <property type="match status" value="1"/>
</dbReference>